<name>A0A316G9X6_9RHOB</name>
<comment type="caution">
    <text evidence="2">The sequence shown here is derived from an EMBL/GenBank/DDBJ whole genome shotgun (WGS) entry which is preliminary data.</text>
</comment>
<feature type="region of interest" description="Disordered" evidence="1">
    <location>
        <begin position="24"/>
        <end position="50"/>
    </location>
</feature>
<reference evidence="2 3" key="1">
    <citation type="submission" date="2018-05" db="EMBL/GenBank/DDBJ databases">
        <title>Genomic Encyclopedia of Type Strains, Phase IV (KMG-IV): sequencing the most valuable type-strain genomes for metagenomic binning, comparative biology and taxonomic classification.</title>
        <authorList>
            <person name="Goeker M."/>
        </authorList>
    </citation>
    <scope>NUCLEOTIDE SEQUENCE [LARGE SCALE GENOMIC DNA]</scope>
    <source>
        <strain evidence="2 3">DSM 103371</strain>
    </source>
</reference>
<organism evidence="2 3">
    <name type="scientific">Silicimonas algicola</name>
    <dbReference type="NCBI Taxonomy" id="1826607"/>
    <lineage>
        <taxon>Bacteria</taxon>
        <taxon>Pseudomonadati</taxon>
        <taxon>Pseudomonadota</taxon>
        <taxon>Alphaproteobacteria</taxon>
        <taxon>Rhodobacterales</taxon>
        <taxon>Paracoccaceae</taxon>
    </lineage>
</organism>
<dbReference type="AlphaFoldDB" id="A0A316G9X6"/>
<evidence type="ECO:0000256" key="1">
    <source>
        <dbReference type="SAM" id="MobiDB-lite"/>
    </source>
</evidence>
<proteinExistence type="predicted"/>
<evidence type="ECO:0000313" key="2">
    <source>
        <dbReference type="EMBL" id="PWK57005.1"/>
    </source>
</evidence>
<keyword evidence="3" id="KW-1185">Reference proteome</keyword>
<protein>
    <submittedName>
        <fullName evidence="2">Uncharacterized protein</fullName>
    </submittedName>
</protein>
<gene>
    <name evidence="2" type="ORF">C8D95_103241</name>
</gene>
<sequence>MSRTTLRLASGDVSRLYRVFIDRRLPQGSARQPMSRRQKPPGQSMPSIIA</sequence>
<accession>A0A316G9X6</accession>
<evidence type="ECO:0000313" key="3">
    <source>
        <dbReference type="Proteomes" id="UP000245390"/>
    </source>
</evidence>
<dbReference type="EMBL" id="QGGV01000003">
    <property type="protein sequence ID" value="PWK57005.1"/>
    <property type="molecule type" value="Genomic_DNA"/>
</dbReference>
<dbReference type="Proteomes" id="UP000245390">
    <property type="component" value="Unassembled WGS sequence"/>
</dbReference>